<comment type="similarity">
    <text evidence="5">Belongs to the RimM family.</text>
</comment>
<feature type="domain" description="Ribosome maturation factor RimM PRC barrel" evidence="7">
    <location>
        <begin position="103"/>
        <end position="172"/>
    </location>
</feature>
<comment type="domain">
    <text evidence="5">The PRC barrel domain binds ribosomal protein uS19.</text>
</comment>
<dbReference type="RefSeq" id="WP_054402978.1">
    <property type="nucleotide sequence ID" value="NZ_LIUT01000001.1"/>
</dbReference>
<dbReference type="PANTHER" id="PTHR33692">
    <property type="entry name" value="RIBOSOME MATURATION FACTOR RIMM"/>
    <property type="match status" value="1"/>
</dbReference>
<name>A0A0M1P7M4_9BACL</name>
<dbReference type="GO" id="GO:0005840">
    <property type="term" value="C:ribosome"/>
    <property type="evidence" value="ECO:0007669"/>
    <property type="project" value="InterPro"/>
</dbReference>
<comment type="function">
    <text evidence="5">An accessory protein needed during the final step in the assembly of 30S ribosomal subunit, possibly for assembly of the head region. Essential for efficient processing of 16S rRNA. May be needed both before and after RbfA during the maturation of 16S rRNA. It has affinity for free ribosomal 30S subunits but not for 70S ribosomes.</text>
</comment>
<dbReference type="SUPFAM" id="SSF50447">
    <property type="entry name" value="Translation proteins"/>
    <property type="match status" value="1"/>
</dbReference>
<dbReference type="AlphaFoldDB" id="A0A0M1P7M4"/>
<keyword evidence="2 5" id="KW-0690">Ribosome biogenesis</keyword>
<dbReference type="InterPro" id="IPR011961">
    <property type="entry name" value="RimM"/>
</dbReference>
<keyword evidence="1 5" id="KW-0963">Cytoplasm</keyword>
<dbReference type="PATRIC" id="fig|1705565.3.peg.4712"/>
<dbReference type="Proteomes" id="UP000036932">
    <property type="component" value="Unassembled WGS sequence"/>
</dbReference>
<comment type="caution">
    <text evidence="8">The sequence shown here is derived from an EMBL/GenBank/DDBJ whole genome shotgun (WGS) entry which is preliminary data.</text>
</comment>
<keyword evidence="3 5" id="KW-0698">rRNA processing</keyword>
<evidence type="ECO:0000313" key="8">
    <source>
        <dbReference type="EMBL" id="KOR90034.1"/>
    </source>
</evidence>
<evidence type="ECO:0000256" key="5">
    <source>
        <dbReference type="HAMAP-Rule" id="MF_00014"/>
    </source>
</evidence>
<feature type="domain" description="RimM N-terminal" evidence="6">
    <location>
        <begin position="7"/>
        <end position="90"/>
    </location>
</feature>
<dbReference type="EMBL" id="LIUT01000001">
    <property type="protein sequence ID" value="KOR90034.1"/>
    <property type="molecule type" value="Genomic_DNA"/>
</dbReference>
<evidence type="ECO:0000256" key="3">
    <source>
        <dbReference type="ARBA" id="ARBA00022552"/>
    </source>
</evidence>
<dbReference type="InterPro" id="IPR009000">
    <property type="entry name" value="Transl_B-barrel_sf"/>
</dbReference>
<protein>
    <recommendedName>
        <fullName evidence="5">Ribosome maturation factor RimM</fullName>
    </recommendedName>
</protein>
<evidence type="ECO:0000256" key="1">
    <source>
        <dbReference type="ARBA" id="ARBA00022490"/>
    </source>
</evidence>
<gene>
    <name evidence="5" type="primary">rimM</name>
    <name evidence="8" type="ORF">AM231_13410</name>
</gene>
<comment type="subcellular location">
    <subcellularLocation>
        <location evidence="5">Cytoplasm</location>
    </subcellularLocation>
</comment>
<dbReference type="NCBIfam" id="TIGR02273">
    <property type="entry name" value="16S_RimM"/>
    <property type="match status" value="1"/>
</dbReference>
<dbReference type="InterPro" id="IPR036976">
    <property type="entry name" value="RimM_N_sf"/>
</dbReference>
<evidence type="ECO:0000256" key="4">
    <source>
        <dbReference type="ARBA" id="ARBA00023186"/>
    </source>
</evidence>
<sequence>MSEKLFTVGKIVNTHGIRGEVKVVPHTDFADQRFAAKSKLYLVTEKGGKMDVTVEASRFHKNMYVLKFKELHGINEVEKYKGSLLKITADLQEELPENEYYFHEIIGCKVMTDEDPAEELGTISEILTPGANDVWVVKTPQGKEVLLPAIPDVVLDVDKEAKLVRVHLMEGLL</sequence>
<evidence type="ECO:0000256" key="2">
    <source>
        <dbReference type="ARBA" id="ARBA00022517"/>
    </source>
</evidence>
<dbReference type="GO" id="GO:0043022">
    <property type="term" value="F:ribosome binding"/>
    <property type="evidence" value="ECO:0007669"/>
    <property type="project" value="InterPro"/>
</dbReference>
<accession>A0A0M1P7M4</accession>
<dbReference type="HAMAP" id="MF_00014">
    <property type="entry name" value="Ribosome_mat_RimM"/>
    <property type="match status" value="1"/>
</dbReference>
<keyword evidence="9" id="KW-1185">Reference proteome</keyword>
<comment type="subunit">
    <text evidence="5">Binds ribosomal protein uS19.</text>
</comment>
<keyword evidence="4 5" id="KW-0143">Chaperone</keyword>
<dbReference type="OrthoDB" id="9810331at2"/>
<dbReference type="GO" id="GO:0042274">
    <property type="term" value="P:ribosomal small subunit biogenesis"/>
    <property type="evidence" value="ECO:0007669"/>
    <property type="project" value="UniProtKB-UniRule"/>
</dbReference>
<dbReference type="PANTHER" id="PTHR33692:SF1">
    <property type="entry name" value="RIBOSOME MATURATION FACTOR RIMM"/>
    <property type="match status" value="1"/>
</dbReference>
<dbReference type="InterPro" id="IPR002676">
    <property type="entry name" value="RimM_N"/>
</dbReference>
<dbReference type="InterPro" id="IPR011033">
    <property type="entry name" value="PRC_barrel-like_sf"/>
</dbReference>
<dbReference type="SUPFAM" id="SSF50346">
    <property type="entry name" value="PRC-barrel domain"/>
    <property type="match status" value="1"/>
</dbReference>
<evidence type="ECO:0000259" key="6">
    <source>
        <dbReference type="Pfam" id="PF01782"/>
    </source>
</evidence>
<proteinExistence type="inferred from homology"/>
<reference evidence="9" key="1">
    <citation type="submission" date="2015-08" db="EMBL/GenBank/DDBJ databases">
        <title>Genome sequencing project for genomic taxonomy and phylogenomics of Bacillus-like bacteria.</title>
        <authorList>
            <person name="Liu B."/>
            <person name="Wang J."/>
            <person name="Zhu Y."/>
            <person name="Liu G."/>
            <person name="Chen Q."/>
            <person name="Chen Z."/>
            <person name="Lan J."/>
            <person name="Che J."/>
            <person name="Ge C."/>
            <person name="Shi H."/>
            <person name="Pan Z."/>
            <person name="Liu X."/>
        </authorList>
    </citation>
    <scope>NUCLEOTIDE SEQUENCE [LARGE SCALE GENOMIC DNA]</scope>
    <source>
        <strain evidence="9">FJAT-22460</strain>
    </source>
</reference>
<dbReference type="Gene3D" id="2.40.30.60">
    <property type="entry name" value="RimM"/>
    <property type="match status" value="1"/>
</dbReference>
<dbReference type="Pfam" id="PF01782">
    <property type="entry name" value="RimM"/>
    <property type="match status" value="1"/>
</dbReference>
<evidence type="ECO:0000313" key="9">
    <source>
        <dbReference type="Proteomes" id="UP000036932"/>
    </source>
</evidence>
<dbReference type="GO" id="GO:0006364">
    <property type="term" value="P:rRNA processing"/>
    <property type="evidence" value="ECO:0007669"/>
    <property type="project" value="UniProtKB-UniRule"/>
</dbReference>
<dbReference type="Gene3D" id="2.30.30.240">
    <property type="entry name" value="PRC-barrel domain"/>
    <property type="match status" value="1"/>
</dbReference>
<dbReference type="GO" id="GO:0005737">
    <property type="term" value="C:cytoplasm"/>
    <property type="evidence" value="ECO:0007669"/>
    <property type="project" value="UniProtKB-SubCell"/>
</dbReference>
<organism evidence="8 9">
    <name type="scientific">Paenibacillus solani</name>
    <dbReference type="NCBI Taxonomy" id="1705565"/>
    <lineage>
        <taxon>Bacteria</taxon>
        <taxon>Bacillati</taxon>
        <taxon>Bacillota</taxon>
        <taxon>Bacilli</taxon>
        <taxon>Bacillales</taxon>
        <taxon>Paenibacillaceae</taxon>
        <taxon>Paenibacillus</taxon>
    </lineage>
</organism>
<evidence type="ECO:0000259" key="7">
    <source>
        <dbReference type="Pfam" id="PF24986"/>
    </source>
</evidence>
<dbReference type="InterPro" id="IPR056792">
    <property type="entry name" value="PRC_RimM"/>
</dbReference>
<dbReference type="Pfam" id="PF24986">
    <property type="entry name" value="PRC_RimM"/>
    <property type="match status" value="1"/>
</dbReference>